<proteinExistence type="predicted"/>
<dbReference type="SUPFAM" id="SSF81301">
    <property type="entry name" value="Nucleotidyltransferase"/>
    <property type="match status" value="1"/>
</dbReference>
<dbReference type="Proteomes" id="UP000216498">
    <property type="component" value="Unassembled WGS sequence"/>
</dbReference>
<dbReference type="EMBL" id="NPMS01000004">
    <property type="protein sequence ID" value="OZU88658.1"/>
    <property type="molecule type" value="Genomic_DNA"/>
</dbReference>
<dbReference type="Gene3D" id="3.30.460.10">
    <property type="entry name" value="Beta Polymerase, domain 2"/>
    <property type="match status" value="1"/>
</dbReference>
<dbReference type="Pfam" id="PF04229">
    <property type="entry name" value="GrpB"/>
    <property type="match status" value="1"/>
</dbReference>
<dbReference type="OrthoDB" id="9799092at2"/>
<dbReference type="AlphaFoldDB" id="A0A265N9H5"/>
<accession>A0A265N9H5</accession>
<name>A0A265N9H5_9BACI</name>
<keyword evidence="2" id="KW-1185">Reference proteome</keyword>
<evidence type="ECO:0008006" key="3">
    <source>
        <dbReference type="Google" id="ProtNLM"/>
    </source>
</evidence>
<evidence type="ECO:0000313" key="2">
    <source>
        <dbReference type="Proteomes" id="UP000216498"/>
    </source>
</evidence>
<protein>
    <recommendedName>
        <fullName evidence="3">GrpB family protein</fullName>
    </recommendedName>
</protein>
<dbReference type="InterPro" id="IPR007344">
    <property type="entry name" value="GrpB/CoaE"/>
</dbReference>
<dbReference type="InterPro" id="IPR043519">
    <property type="entry name" value="NT_sf"/>
</dbReference>
<evidence type="ECO:0000313" key="1">
    <source>
        <dbReference type="EMBL" id="OZU88658.1"/>
    </source>
</evidence>
<dbReference type="PANTHER" id="PTHR34822:SF1">
    <property type="entry name" value="GRPB FAMILY PROTEIN"/>
    <property type="match status" value="1"/>
</dbReference>
<reference evidence="1 2" key="1">
    <citation type="submission" date="2017-08" db="EMBL/GenBank/DDBJ databases">
        <title>Virgibacillus indicus sp. nov. and Virgibacillus profoundi sp. nov, two moderately halophilic bacteria isolated from marine sediment by using the Microfluidic Streak Plate.</title>
        <authorList>
            <person name="Xu B."/>
            <person name="Hu B."/>
            <person name="Wang J."/>
            <person name="Zhu Y."/>
            <person name="Huang L."/>
            <person name="Du W."/>
            <person name="Huang Y."/>
        </authorList>
    </citation>
    <scope>NUCLEOTIDE SEQUENCE [LARGE SCALE GENOMIC DNA]</scope>
    <source>
        <strain evidence="1 2">IO3-P2-C2</strain>
    </source>
</reference>
<sequence length="179" mass="20531">MKKIGGLSMKIDEEISILEYSPDWKNWFEEEIISLKPIFGPNTTFEHFGSTSVPGLTAKPIVDILIGLHGTLEITVSQKKELEQLGYECLGTAGVQGRIYCRKRGIRSFNLAVTQLNSMLWNDNLKLRDYLRSHPDEAELYAQHKLDAYHQGYRKLLAYSDYKSDFIAQLLKRAKGFTR</sequence>
<gene>
    <name evidence="1" type="ORF">CIL03_10230</name>
</gene>
<dbReference type="PANTHER" id="PTHR34822">
    <property type="entry name" value="GRPB DOMAIN PROTEIN (AFU_ORTHOLOGUE AFUA_1G01530)"/>
    <property type="match status" value="1"/>
</dbReference>
<organism evidence="1 2">
    <name type="scientific">Virgibacillus indicus</name>
    <dbReference type="NCBI Taxonomy" id="2024554"/>
    <lineage>
        <taxon>Bacteria</taxon>
        <taxon>Bacillati</taxon>
        <taxon>Bacillota</taxon>
        <taxon>Bacilli</taxon>
        <taxon>Bacillales</taxon>
        <taxon>Bacillaceae</taxon>
        <taxon>Virgibacillus</taxon>
    </lineage>
</organism>
<comment type="caution">
    <text evidence="1">The sequence shown here is derived from an EMBL/GenBank/DDBJ whole genome shotgun (WGS) entry which is preliminary data.</text>
</comment>